<keyword evidence="1" id="KW-0812">Transmembrane</keyword>
<evidence type="ECO:0000256" key="1">
    <source>
        <dbReference type="SAM" id="Phobius"/>
    </source>
</evidence>
<dbReference type="AlphaFoldDB" id="E7RRB6"/>
<dbReference type="EMBL" id="AEPE02000005">
    <property type="protein sequence ID" value="EFZ36804.1"/>
    <property type="molecule type" value="Genomic_DNA"/>
</dbReference>
<keyword evidence="3" id="KW-1185">Reference proteome</keyword>
<gene>
    <name evidence="2" type="ORF">HMPREF0663_11717</name>
</gene>
<accession>E7RRB6</accession>
<name>E7RRB6_9BACT</name>
<organism evidence="2 3">
    <name type="scientific">Hoylesella oralis ATCC 33269</name>
    <dbReference type="NCBI Taxonomy" id="873533"/>
    <lineage>
        <taxon>Bacteria</taxon>
        <taxon>Pseudomonadati</taxon>
        <taxon>Bacteroidota</taxon>
        <taxon>Bacteroidia</taxon>
        <taxon>Bacteroidales</taxon>
        <taxon>Prevotellaceae</taxon>
        <taxon>Hoylesella</taxon>
    </lineage>
</organism>
<reference evidence="2" key="1">
    <citation type="submission" date="2011-01" db="EMBL/GenBank/DDBJ databases">
        <authorList>
            <person name="Muzny D."/>
            <person name="Qin X."/>
            <person name="Buhay C."/>
            <person name="Dugan-Rocha S."/>
            <person name="Ding Y."/>
            <person name="Chen G."/>
            <person name="Hawes A."/>
            <person name="Holder M."/>
            <person name="Jhangiani S."/>
            <person name="Johnson A."/>
            <person name="Khan Z."/>
            <person name="Li Z."/>
            <person name="Liu W."/>
            <person name="Liu X."/>
            <person name="Perez L."/>
            <person name="Shen H."/>
            <person name="Wang Q."/>
            <person name="Watt J."/>
            <person name="Xi L."/>
            <person name="Xin Y."/>
            <person name="Zhou J."/>
            <person name="Deng J."/>
            <person name="Jiang H."/>
            <person name="Liu Y."/>
            <person name="Qu J."/>
            <person name="Song X.-Z."/>
            <person name="Zhang L."/>
            <person name="Villasana D."/>
            <person name="Johnson A."/>
            <person name="Liu J."/>
            <person name="Liyanage D."/>
            <person name="Lorensuhewa L."/>
            <person name="Robinson T."/>
            <person name="Song A."/>
            <person name="Song B.-B."/>
            <person name="Dinh H."/>
            <person name="Thornton R."/>
            <person name="Coyle M."/>
            <person name="Francisco L."/>
            <person name="Jackson L."/>
            <person name="Javaid M."/>
            <person name="Korchina V."/>
            <person name="Kovar C."/>
            <person name="Mata R."/>
            <person name="Mathew T."/>
            <person name="Ngo R."/>
            <person name="Nguyen L."/>
            <person name="Nguyen N."/>
            <person name="Okwuonu G."/>
            <person name="Ongeri F."/>
            <person name="Pham C."/>
            <person name="Simmons D."/>
            <person name="Wilczek-Boney K."/>
            <person name="Hale W."/>
            <person name="Jakkamsetti A."/>
            <person name="Pham P."/>
            <person name="Ruth R."/>
            <person name="San Lucas F."/>
            <person name="Warren J."/>
            <person name="Zhang J."/>
            <person name="Zhao Z."/>
            <person name="Zhou C."/>
            <person name="Zhu D."/>
            <person name="Lee S."/>
            <person name="Bess C."/>
            <person name="Blankenburg K."/>
            <person name="Forbes L."/>
            <person name="Fu Q."/>
            <person name="Gubbala S."/>
            <person name="Hirani K."/>
            <person name="Jayaseelan J.C."/>
            <person name="Lara F."/>
            <person name="Munidasa M."/>
            <person name="Palculict T."/>
            <person name="Patil S."/>
            <person name="Pu L.-L."/>
            <person name="Saada N."/>
            <person name="Tang L."/>
            <person name="Weissenberger G."/>
            <person name="Zhu Y."/>
            <person name="Hemphill L."/>
            <person name="Shang Y."/>
            <person name="Youmans B."/>
            <person name="Ayvaz T."/>
            <person name="Ross M."/>
            <person name="Santibanez J."/>
            <person name="Aqrawi P."/>
            <person name="Gross S."/>
            <person name="Joshi V."/>
            <person name="Fowler G."/>
            <person name="Nazareth L."/>
            <person name="Reid J."/>
            <person name="Worley K."/>
            <person name="Petrosino J."/>
            <person name="Highlander S."/>
            <person name="Gibbs R."/>
        </authorList>
    </citation>
    <scope>NUCLEOTIDE SEQUENCE [LARGE SCALE GENOMIC DNA]</scope>
    <source>
        <strain evidence="2">ATCC 33269</strain>
    </source>
</reference>
<proteinExistence type="predicted"/>
<keyword evidence="1" id="KW-1133">Transmembrane helix</keyword>
<dbReference type="Proteomes" id="UP000005580">
    <property type="component" value="Unassembled WGS sequence"/>
</dbReference>
<comment type="caution">
    <text evidence="2">The sequence shown here is derived from an EMBL/GenBank/DDBJ whole genome shotgun (WGS) entry which is preliminary data.</text>
</comment>
<keyword evidence="1" id="KW-0472">Membrane</keyword>
<evidence type="ECO:0000313" key="3">
    <source>
        <dbReference type="Proteomes" id="UP000005580"/>
    </source>
</evidence>
<evidence type="ECO:0000313" key="2">
    <source>
        <dbReference type="EMBL" id="EFZ36804.1"/>
    </source>
</evidence>
<feature type="transmembrane region" description="Helical" evidence="1">
    <location>
        <begin position="35"/>
        <end position="54"/>
    </location>
</feature>
<protein>
    <submittedName>
        <fullName evidence="2">Uncharacterized protein</fullName>
    </submittedName>
</protein>
<dbReference type="HOGENOM" id="CLU_3028551_0_0_10"/>
<sequence>MVSLFCCRIIIIEGDCRLLKDYWHILADDMKEKSCMFFFHIFLTSIFYDAYTIVL</sequence>